<proteinExistence type="predicted"/>
<reference evidence="3" key="2">
    <citation type="journal article" date="2021" name="Genome Biol. Evol.">
        <title>Developing a high-quality reference genome for a parasitic bivalve with doubly uniparental inheritance (Bivalvia: Unionida).</title>
        <authorList>
            <person name="Smith C.H."/>
        </authorList>
    </citation>
    <scope>NUCLEOTIDE SEQUENCE</scope>
    <source>
        <strain evidence="3">CHS0354</strain>
        <tissue evidence="3">Mantle</tissue>
    </source>
</reference>
<feature type="transmembrane region" description="Helical" evidence="2">
    <location>
        <begin position="172"/>
        <end position="196"/>
    </location>
</feature>
<dbReference type="AlphaFoldDB" id="A0AAE0W1E2"/>
<keyword evidence="4" id="KW-1185">Reference proteome</keyword>
<evidence type="ECO:0000256" key="2">
    <source>
        <dbReference type="SAM" id="Phobius"/>
    </source>
</evidence>
<evidence type="ECO:0000256" key="1">
    <source>
        <dbReference type="SAM" id="MobiDB-lite"/>
    </source>
</evidence>
<keyword evidence="2" id="KW-0812">Transmembrane</keyword>
<comment type="caution">
    <text evidence="3">The sequence shown here is derived from an EMBL/GenBank/DDBJ whole genome shotgun (WGS) entry which is preliminary data.</text>
</comment>
<reference evidence="3" key="3">
    <citation type="submission" date="2023-05" db="EMBL/GenBank/DDBJ databases">
        <authorList>
            <person name="Smith C.H."/>
        </authorList>
    </citation>
    <scope>NUCLEOTIDE SEQUENCE</scope>
    <source>
        <strain evidence="3">CHS0354</strain>
        <tissue evidence="3">Mantle</tissue>
    </source>
</reference>
<feature type="region of interest" description="Disordered" evidence="1">
    <location>
        <begin position="207"/>
        <end position="227"/>
    </location>
</feature>
<organism evidence="3 4">
    <name type="scientific">Potamilus streckersoni</name>
    <dbReference type="NCBI Taxonomy" id="2493646"/>
    <lineage>
        <taxon>Eukaryota</taxon>
        <taxon>Metazoa</taxon>
        <taxon>Spiralia</taxon>
        <taxon>Lophotrochozoa</taxon>
        <taxon>Mollusca</taxon>
        <taxon>Bivalvia</taxon>
        <taxon>Autobranchia</taxon>
        <taxon>Heteroconchia</taxon>
        <taxon>Palaeoheterodonta</taxon>
        <taxon>Unionida</taxon>
        <taxon>Unionoidea</taxon>
        <taxon>Unionidae</taxon>
        <taxon>Ambleminae</taxon>
        <taxon>Lampsilini</taxon>
        <taxon>Potamilus</taxon>
    </lineage>
</organism>
<reference evidence="3" key="1">
    <citation type="journal article" date="2021" name="Genome Biol. Evol.">
        <title>A High-Quality Reference Genome for a Parasitic Bivalve with Doubly Uniparental Inheritance (Bivalvia: Unionida).</title>
        <authorList>
            <person name="Smith C.H."/>
        </authorList>
    </citation>
    <scope>NUCLEOTIDE SEQUENCE</scope>
    <source>
        <strain evidence="3">CHS0354</strain>
    </source>
</reference>
<keyword evidence="2" id="KW-1133">Transmembrane helix</keyword>
<evidence type="ECO:0000313" key="3">
    <source>
        <dbReference type="EMBL" id="KAK3598498.1"/>
    </source>
</evidence>
<dbReference type="Gene3D" id="2.60.40.10">
    <property type="entry name" value="Immunoglobulins"/>
    <property type="match status" value="1"/>
</dbReference>
<name>A0AAE0W1E2_9BIVA</name>
<protein>
    <submittedName>
        <fullName evidence="3">Uncharacterized protein</fullName>
    </submittedName>
</protein>
<dbReference type="EMBL" id="JAEAOA010000110">
    <property type="protein sequence ID" value="KAK3598498.1"/>
    <property type="molecule type" value="Genomic_DNA"/>
</dbReference>
<sequence length="227" mass="25307">MQSNKVPFTVIAFCVWLQNFGKGNGLTCDTAISPLWESPTTRCMFYFNWNCSGSEGEAVSLKLLIKDNKQIASCQRQSNFTTSDGYQGRLEQYNENGFILREVTSRDAGYYTLVVTLKDTNEVVKINPIFLPSITSCDPNRTENYKGTDTKPITGGNETSHVSPYDCGQIPILTGLLSAFGIIIILLTLIIIFVRFRHKLPNICARKAPNDSGEESKRLSRPPKPPV</sequence>
<accession>A0AAE0W1E2</accession>
<evidence type="ECO:0000313" key="4">
    <source>
        <dbReference type="Proteomes" id="UP001195483"/>
    </source>
</evidence>
<dbReference type="InterPro" id="IPR013783">
    <property type="entry name" value="Ig-like_fold"/>
</dbReference>
<keyword evidence="2" id="KW-0472">Membrane</keyword>
<dbReference type="Proteomes" id="UP001195483">
    <property type="component" value="Unassembled WGS sequence"/>
</dbReference>
<gene>
    <name evidence="3" type="ORF">CHS0354_001035</name>
</gene>